<dbReference type="EMBL" id="LR796443">
    <property type="protein sequence ID" value="CAB4145180.1"/>
    <property type="molecule type" value="Genomic_DNA"/>
</dbReference>
<evidence type="ECO:0000313" key="1">
    <source>
        <dbReference type="EMBL" id="CAB4145180.1"/>
    </source>
</evidence>
<evidence type="ECO:0000313" key="2">
    <source>
        <dbReference type="EMBL" id="CAB4156760.1"/>
    </source>
</evidence>
<dbReference type="EMBL" id="LR796762">
    <property type="protein sequence ID" value="CAB4164904.1"/>
    <property type="molecule type" value="Genomic_DNA"/>
</dbReference>
<dbReference type="EMBL" id="LR796698">
    <property type="protein sequence ID" value="CAB4160029.1"/>
    <property type="molecule type" value="Genomic_DNA"/>
</dbReference>
<dbReference type="EMBL" id="LR796644">
    <property type="protein sequence ID" value="CAB4156760.1"/>
    <property type="molecule type" value="Genomic_DNA"/>
</dbReference>
<evidence type="ECO:0000313" key="12">
    <source>
        <dbReference type="EMBL" id="CAB5229012.1"/>
    </source>
</evidence>
<evidence type="ECO:0000313" key="7">
    <source>
        <dbReference type="EMBL" id="CAB4191335.1"/>
    </source>
</evidence>
<name>A0A6J5MIZ5_9CAUD</name>
<gene>
    <name evidence="6" type="ORF">UFOVP1002_173</name>
    <name evidence="7" type="ORF">UFOVP1217_21</name>
    <name evidence="8" type="ORF">UFOVP1343_5</name>
    <name evidence="9" type="ORF">UFOVP1438_54</name>
    <name evidence="12" type="ORF">UFOVP1541_130</name>
    <name evidence="10" type="ORF">UFOVP1592_50</name>
    <name evidence="1" type="ORF">UFOVP465_99</name>
    <name evidence="2" type="ORF">UFOVP666_145</name>
    <name evidence="3" type="ORF">UFOVP727_34</name>
    <name evidence="11" type="ORF">UFOVP741_37</name>
    <name evidence="4" type="ORF">UFOVP819_173</name>
    <name evidence="5" type="ORF">UFOVP926_101</name>
</gene>
<dbReference type="EMBL" id="LR797177">
    <property type="protein sequence ID" value="CAB4191335.1"/>
    <property type="molecule type" value="Genomic_DNA"/>
</dbReference>
<reference evidence="1" key="1">
    <citation type="submission" date="2020-04" db="EMBL/GenBank/DDBJ databases">
        <authorList>
            <person name="Chiriac C."/>
            <person name="Salcher M."/>
            <person name="Ghai R."/>
            <person name="Kavagutti S V."/>
        </authorList>
    </citation>
    <scope>NUCLEOTIDE SEQUENCE</scope>
</reference>
<proteinExistence type="predicted"/>
<dbReference type="EMBL" id="LR797452">
    <property type="protein sequence ID" value="CAB4217616.1"/>
    <property type="molecule type" value="Genomic_DNA"/>
</dbReference>
<dbReference type="EMBL" id="LR798341">
    <property type="protein sequence ID" value="CAB5225093.1"/>
    <property type="molecule type" value="Genomic_DNA"/>
</dbReference>
<evidence type="ECO:0000313" key="8">
    <source>
        <dbReference type="EMBL" id="CAB4199683.1"/>
    </source>
</evidence>
<organism evidence="1">
    <name type="scientific">uncultured Caudovirales phage</name>
    <dbReference type="NCBI Taxonomy" id="2100421"/>
    <lineage>
        <taxon>Viruses</taxon>
        <taxon>Duplodnaviria</taxon>
        <taxon>Heunggongvirae</taxon>
        <taxon>Uroviricota</taxon>
        <taxon>Caudoviricetes</taxon>
        <taxon>Peduoviridae</taxon>
        <taxon>Maltschvirus</taxon>
        <taxon>Maltschvirus maltsch</taxon>
    </lineage>
</organism>
<evidence type="ECO:0000313" key="6">
    <source>
        <dbReference type="EMBL" id="CAB4178422.1"/>
    </source>
</evidence>
<evidence type="ECO:0000313" key="5">
    <source>
        <dbReference type="EMBL" id="CAB4172258.1"/>
    </source>
</evidence>
<evidence type="ECO:0000313" key="10">
    <source>
        <dbReference type="EMBL" id="CAB4217616.1"/>
    </source>
</evidence>
<dbReference type="EMBL" id="LR796878">
    <property type="protein sequence ID" value="CAB4172258.1"/>
    <property type="molecule type" value="Genomic_DNA"/>
</dbReference>
<evidence type="ECO:0000313" key="11">
    <source>
        <dbReference type="EMBL" id="CAB5225093.1"/>
    </source>
</evidence>
<dbReference type="EMBL" id="LR798395">
    <property type="protein sequence ID" value="CAB5229012.1"/>
    <property type="molecule type" value="Genomic_DNA"/>
</dbReference>
<dbReference type="EMBL" id="LR797395">
    <property type="protein sequence ID" value="CAB4213036.1"/>
    <property type="molecule type" value="Genomic_DNA"/>
</dbReference>
<accession>A0A6J5MIZ5</accession>
<sequence length="98" mass="10610">MASQEKSKSNLLGTLAQLSKTVSAPCPIGKIHKQLEPETQVALINALQSPASNSAIHRALIDEGFSISRTTINQKRECFRQEGHTACFCFPNNLGASK</sequence>
<protein>
    <submittedName>
        <fullName evidence="1">Uncharacterized protein</fullName>
    </submittedName>
</protein>
<evidence type="ECO:0000313" key="9">
    <source>
        <dbReference type="EMBL" id="CAB4213036.1"/>
    </source>
</evidence>
<dbReference type="EMBL" id="LR797305">
    <property type="protein sequence ID" value="CAB4199683.1"/>
    <property type="molecule type" value="Genomic_DNA"/>
</dbReference>
<evidence type="ECO:0000313" key="3">
    <source>
        <dbReference type="EMBL" id="CAB4160029.1"/>
    </source>
</evidence>
<evidence type="ECO:0000313" key="4">
    <source>
        <dbReference type="EMBL" id="CAB4164904.1"/>
    </source>
</evidence>
<dbReference type="EMBL" id="LR796961">
    <property type="protein sequence ID" value="CAB4178422.1"/>
    <property type="molecule type" value="Genomic_DNA"/>
</dbReference>